<dbReference type="PROSITE" id="PS51257">
    <property type="entry name" value="PROKAR_LIPOPROTEIN"/>
    <property type="match status" value="1"/>
</dbReference>
<name>A0A438MG38_9ACTN</name>
<comment type="similarity">
    <text evidence="2 4">Belongs to the bacterial solute-binding protein 3 family.</text>
</comment>
<evidence type="ECO:0000313" key="7">
    <source>
        <dbReference type="EMBL" id="RVX44445.1"/>
    </source>
</evidence>
<evidence type="ECO:0000256" key="1">
    <source>
        <dbReference type="ARBA" id="ARBA00004196"/>
    </source>
</evidence>
<dbReference type="OrthoDB" id="8454826at2"/>
<dbReference type="Pfam" id="PF00497">
    <property type="entry name" value="SBP_bac_3"/>
    <property type="match status" value="2"/>
</dbReference>
<dbReference type="RefSeq" id="WP_127936215.1">
    <property type="nucleotide sequence ID" value="NZ_SAUN01000001.1"/>
</dbReference>
<dbReference type="InterPro" id="IPR001638">
    <property type="entry name" value="Solute-binding_3/MltF_N"/>
</dbReference>
<evidence type="ECO:0000313" key="8">
    <source>
        <dbReference type="Proteomes" id="UP000284824"/>
    </source>
</evidence>
<dbReference type="AlphaFoldDB" id="A0A438MG38"/>
<dbReference type="Proteomes" id="UP000284824">
    <property type="component" value="Unassembled WGS sequence"/>
</dbReference>
<dbReference type="CDD" id="cd13530">
    <property type="entry name" value="PBP2_peptides_like"/>
    <property type="match status" value="1"/>
</dbReference>
<feature type="domain" description="Solute-binding protein family 3/N-terminal" evidence="6">
    <location>
        <begin position="57"/>
        <end position="280"/>
    </location>
</feature>
<dbReference type="SMART" id="SM00062">
    <property type="entry name" value="PBPb"/>
    <property type="match status" value="1"/>
</dbReference>
<keyword evidence="3 5" id="KW-0732">Signal</keyword>
<comment type="subcellular location">
    <subcellularLocation>
        <location evidence="1">Cell envelope</location>
    </subcellularLocation>
</comment>
<dbReference type="PANTHER" id="PTHR35936:SF17">
    <property type="entry name" value="ARGININE-BINDING EXTRACELLULAR PROTEIN ARTP"/>
    <property type="match status" value="1"/>
</dbReference>
<reference evidence="7 8" key="1">
    <citation type="submission" date="2019-01" db="EMBL/GenBank/DDBJ databases">
        <title>Sequencing the genomes of 1000 actinobacteria strains.</title>
        <authorList>
            <person name="Klenk H.-P."/>
        </authorList>
    </citation>
    <scope>NUCLEOTIDE SEQUENCE [LARGE SCALE GENOMIC DNA]</scope>
    <source>
        <strain evidence="7 8">DSM 43925</strain>
    </source>
</reference>
<keyword evidence="8" id="KW-1185">Reference proteome</keyword>
<evidence type="ECO:0000256" key="3">
    <source>
        <dbReference type="ARBA" id="ARBA00022729"/>
    </source>
</evidence>
<dbReference type="PROSITE" id="PS01039">
    <property type="entry name" value="SBP_BACTERIAL_3"/>
    <property type="match status" value="1"/>
</dbReference>
<evidence type="ECO:0000256" key="2">
    <source>
        <dbReference type="ARBA" id="ARBA00010333"/>
    </source>
</evidence>
<dbReference type="PANTHER" id="PTHR35936">
    <property type="entry name" value="MEMBRANE-BOUND LYTIC MUREIN TRANSGLYCOSYLASE F"/>
    <property type="match status" value="1"/>
</dbReference>
<evidence type="ECO:0000259" key="6">
    <source>
        <dbReference type="SMART" id="SM00062"/>
    </source>
</evidence>
<dbReference type="GO" id="GO:0030313">
    <property type="term" value="C:cell envelope"/>
    <property type="evidence" value="ECO:0007669"/>
    <property type="project" value="UniProtKB-SubCell"/>
</dbReference>
<evidence type="ECO:0000256" key="4">
    <source>
        <dbReference type="RuleBase" id="RU003744"/>
    </source>
</evidence>
<dbReference type="InterPro" id="IPR018313">
    <property type="entry name" value="SBP_3_CS"/>
</dbReference>
<feature type="chain" id="PRO_5038990336" evidence="5">
    <location>
        <begin position="26"/>
        <end position="289"/>
    </location>
</feature>
<evidence type="ECO:0000256" key="5">
    <source>
        <dbReference type="SAM" id="SignalP"/>
    </source>
</evidence>
<sequence length="289" mass="29702">MALSLKGRRGYAAGVLALTAVLALSACGSESPSTQSGATATAGATAAGGVQLVSPGKLTTCTNLPYPPFQSKDASGKVVGFDVDMIDLVAKKLGVTQEIVDIDFDSIKGGAALNAGKCDVAAAGMTITEERKQNLDFSSPYFDEVLGLVTKKGAGVPTLEDAKAKGLSVGVQAGTTALDLAKSKGIEPKEFKDSGKLLLALQSGQVDLVVQDLPVVVEWMKKPNVSSAYELSGQTPTKAQYGFAVKKGNTALLTAVNESLAAAIKDGTWTKLYEQWMGAAPATTPTPTS</sequence>
<gene>
    <name evidence="7" type="ORF">EDD27_7179</name>
</gene>
<accession>A0A438MG38</accession>
<dbReference type="EMBL" id="SAUN01000001">
    <property type="protein sequence ID" value="RVX44445.1"/>
    <property type="molecule type" value="Genomic_DNA"/>
</dbReference>
<protein>
    <submittedName>
        <fullName evidence="7">Polar amino acid transport system substrate-binding protein</fullName>
    </submittedName>
</protein>
<feature type="signal peptide" evidence="5">
    <location>
        <begin position="1"/>
        <end position="25"/>
    </location>
</feature>
<dbReference type="SUPFAM" id="SSF53850">
    <property type="entry name" value="Periplasmic binding protein-like II"/>
    <property type="match status" value="1"/>
</dbReference>
<dbReference type="Gene3D" id="3.40.190.10">
    <property type="entry name" value="Periplasmic binding protein-like II"/>
    <property type="match status" value="2"/>
</dbReference>
<comment type="caution">
    <text evidence="7">The sequence shown here is derived from an EMBL/GenBank/DDBJ whole genome shotgun (WGS) entry which is preliminary data.</text>
</comment>
<proteinExistence type="inferred from homology"/>
<organism evidence="7 8">
    <name type="scientific">Nonomuraea polychroma</name>
    <dbReference type="NCBI Taxonomy" id="46176"/>
    <lineage>
        <taxon>Bacteria</taxon>
        <taxon>Bacillati</taxon>
        <taxon>Actinomycetota</taxon>
        <taxon>Actinomycetes</taxon>
        <taxon>Streptosporangiales</taxon>
        <taxon>Streptosporangiaceae</taxon>
        <taxon>Nonomuraea</taxon>
    </lineage>
</organism>